<evidence type="ECO:0000313" key="2">
    <source>
        <dbReference type="Proteomes" id="UP000789920"/>
    </source>
</evidence>
<feature type="non-terminal residue" evidence="1">
    <location>
        <position position="1"/>
    </location>
</feature>
<organism evidence="1 2">
    <name type="scientific">Racocetra persica</name>
    <dbReference type="NCBI Taxonomy" id="160502"/>
    <lineage>
        <taxon>Eukaryota</taxon>
        <taxon>Fungi</taxon>
        <taxon>Fungi incertae sedis</taxon>
        <taxon>Mucoromycota</taxon>
        <taxon>Glomeromycotina</taxon>
        <taxon>Glomeromycetes</taxon>
        <taxon>Diversisporales</taxon>
        <taxon>Gigasporaceae</taxon>
        <taxon>Racocetra</taxon>
    </lineage>
</organism>
<dbReference type="Proteomes" id="UP000789920">
    <property type="component" value="Unassembled WGS sequence"/>
</dbReference>
<protein>
    <submittedName>
        <fullName evidence="1">12035_t:CDS:1</fullName>
    </submittedName>
</protein>
<sequence>RMLLRAILGFLAAYLVMTPSKIHEPNFQSDLPFKWLEASN</sequence>
<proteinExistence type="predicted"/>
<reference evidence="1" key="1">
    <citation type="submission" date="2021-06" db="EMBL/GenBank/DDBJ databases">
        <authorList>
            <person name="Kallberg Y."/>
            <person name="Tangrot J."/>
            <person name="Rosling A."/>
        </authorList>
    </citation>
    <scope>NUCLEOTIDE SEQUENCE</scope>
    <source>
        <strain evidence="1">MA461A</strain>
    </source>
</reference>
<keyword evidence="2" id="KW-1185">Reference proteome</keyword>
<name>A0ACA9T0T9_9GLOM</name>
<evidence type="ECO:0000313" key="1">
    <source>
        <dbReference type="EMBL" id="CAG8851705.1"/>
    </source>
</evidence>
<dbReference type="EMBL" id="CAJVQC010177628">
    <property type="protein sequence ID" value="CAG8851705.1"/>
    <property type="molecule type" value="Genomic_DNA"/>
</dbReference>
<gene>
    <name evidence="1" type="ORF">RPERSI_LOCUS36697</name>
</gene>
<accession>A0ACA9T0T9</accession>
<feature type="non-terminal residue" evidence="1">
    <location>
        <position position="40"/>
    </location>
</feature>
<comment type="caution">
    <text evidence="1">The sequence shown here is derived from an EMBL/GenBank/DDBJ whole genome shotgun (WGS) entry which is preliminary data.</text>
</comment>